<feature type="domain" description="CBS" evidence="10">
    <location>
        <begin position="157"/>
        <end position="219"/>
    </location>
</feature>
<dbReference type="SMART" id="SM00924">
    <property type="entry name" value="MgtE_N"/>
    <property type="match status" value="1"/>
</dbReference>
<comment type="subunit">
    <text evidence="9">Homodimer.</text>
</comment>
<keyword evidence="8" id="KW-0129">CBS domain</keyword>
<feature type="transmembrane region" description="Helical" evidence="9">
    <location>
        <begin position="328"/>
        <end position="355"/>
    </location>
</feature>
<dbReference type="AlphaFoldDB" id="A0A916VMY8"/>
<dbReference type="Pfam" id="PF00571">
    <property type="entry name" value="CBS"/>
    <property type="match status" value="2"/>
</dbReference>
<dbReference type="NCBIfam" id="TIGR00400">
    <property type="entry name" value="mgtE"/>
    <property type="match status" value="1"/>
</dbReference>
<evidence type="ECO:0000256" key="8">
    <source>
        <dbReference type="PROSITE-ProRule" id="PRU00703"/>
    </source>
</evidence>
<feature type="transmembrane region" description="Helical" evidence="9">
    <location>
        <begin position="405"/>
        <end position="429"/>
    </location>
</feature>
<dbReference type="InterPro" id="IPR036739">
    <property type="entry name" value="SLC41_membr_dom_sf"/>
</dbReference>
<evidence type="ECO:0000256" key="3">
    <source>
        <dbReference type="ARBA" id="ARBA00022448"/>
    </source>
</evidence>
<keyword evidence="3 9" id="KW-0813">Transport</keyword>
<feature type="transmembrane region" description="Helical" evidence="9">
    <location>
        <begin position="441"/>
        <end position="464"/>
    </location>
</feature>
<comment type="function">
    <text evidence="9">Acts as a magnesium transporter.</text>
</comment>
<dbReference type="SUPFAM" id="SSF161093">
    <property type="entry name" value="MgtE membrane domain-like"/>
    <property type="match status" value="1"/>
</dbReference>
<feature type="domain" description="CBS" evidence="10">
    <location>
        <begin position="221"/>
        <end position="277"/>
    </location>
</feature>
<proteinExistence type="inferred from homology"/>
<accession>A0A916VMY8</accession>
<organism evidence="11 12">
    <name type="scientific">Neptunicoccus cionae</name>
    <dbReference type="NCBI Taxonomy" id="2035344"/>
    <lineage>
        <taxon>Bacteria</taxon>
        <taxon>Pseudomonadati</taxon>
        <taxon>Pseudomonadota</taxon>
        <taxon>Alphaproteobacteria</taxon>
        <taxon>Rhodobacterales</taxon>
        <taxon>Paracoccaceae</taxon>
        <taxon>Neptunicoccus</taxon>
    </lineage>
</organism>
<evidence type="ECO:0000256" key="4">
    <source>
        <dbReference type="ARBA" id="ARBA00022692"/>
    </source>
</evidence>
<keyword evidence="7 9" id="KW-0472">Membrane</keyword>
<comment type="similarity">
    <text evidence="2 9">Belongs to the SLC41A transporter family.</text>
</comment>
<dbReference type="InterPro" id="IPR046342">
    <property type="entry name" value="CBS_dom_sf"/>
</dbReference>
<evidence type="ECO:0000256" key="9">
    <source>
        <dbReference type="RuleBase" id="RU362011"/>
    </source>
</evidence>
<evidence type="ECO:0000256" key="5">
    <source>
        <dbReference type="ARBA" id="ARBA00022842"/>
    </source>
</evidence>
<dbReference type="Gene3D" id="1.25.60.10">
    <property type="entry name" value="MgtE N-terminal domain-like"/>
    <property type="match status" value="1"/>
</dbReference>
<dbReference type="Gene3D" id="3.10.580.10">
    <property type="entry name" value="CBS-domain"/>
    <property type="match status" value="1"/>
</dbReference>
<dbReference type="InterPro" id="IPR038076">
    <property type="entry name" value="MgtE_N_sf"/>
</dbReference>
<keyword evidence="5 9" id="KW-0460">Magnesium</keyword>
<evidence type="ECO:0000313" key="12">
    <source>
        <dbReference type="Proteomes" id="UP000628017"/>
    </source>
</evidence>
<dbReference type="InterPro" id="IPR006668">
    <property type="entry name" value="Mg_transptr_MgtE_intracell_dom"/>
</dbReference>
<dbReference type="EMBL" id="BMKA01000001">
    <property type="protein sequence ID" value="GGA09536.1"/>
    <property type="molecule type" value="Genomic_DNA"/>
</dbReference>
<dbReference type="CDD" id="cd04606">
    <property type="entry name" value="CBS_pair_Mg_transporter"/>
    <property type="match status" value="1"/>
</dbReference>
<evidence type="ECO:0000256" key="6">
    <source>
        <dbReference type="ARBA" id="ARBA00022989"/>
    </source>
</evidence>
<feature type="transmembrane region" description="Helical" evidence="9">
    <location>
        <begin position="302"/>
        <end position="322"/>
    </location>
</feature>
<dbReference type="PANTHER" id="PTHR43773:SF1">
    <property type="entry name" value="MAGNESIUM TRANSPORTER MGTE"/>
    <property type="match status" value="1"/>
</dbReference>
<sequence>MQDQITPDDAFGGPDAGDGAYALDTVAIDAILESVEAGDQSRLIELLAPLHSADIADVLEQISGAEREALLGLWGTEFDGDVLSELDENLRADLIETLPADVMSSALKDLESDDVVDLVEDLEQLQQTRVLDALEQADRVVVEQSLQYPEESAGRLMQRELVMAPAHWTVGDAIDHLRSENDLPYRFYVVVIVDPKMQPIGKVALSDLMSSPRDTMLATIMDEHFHVIPVTQTQEDVAYAFNQYHMVSAPVVDEEGRLVGVITIDDAMLVLDEEAEEDLRLLNGVGDESLTDSVLDTTRQRFPWLGVNLITAVLASVVISQFSDTIEAIVALAVLMPIVASMGGNAGTQTLTVAVRALATKDLTASNAMRVIRREVMVGLLNGLVFAVIIGVVGVVWFGSAMLGVVLGLAMIANLLIAGMAGILIPITLTKLKIDPALASGAFVTTVTDVVGFFAFLGLAAVMLT</sequence>
<keyword evidence="12" id="KW-1185">Reference proteome</keyword>
<reference evidence="11" key="1">
    <citation type="journal article" date="2014" name="Int. J. Syst. Evol. Microbiol.">
        <title>Complete genome sequence of Corynebacterium casei LMG S-19264T (=DSM 44701T), isolated from a smear-ripened cheese.</title>
        <authorList>
            <consortium name="US DOE Joint Genome Institute (JGI-PGF)"/>
            <person name="Walter F."/>
            <person name="Albersmeier A."/>
            <person name="Kalinowski J."/>
            <person name="Ruckert C."/>
        </authorList>
    </citation>
    <scope>NUCLEOTIDE SEQUENCE</scope>
    <source>
        <strain evidence="11">CGMCC 1.15880</strain>
    </source>
</reference>
<name>A0A916VMY8_9RHOB</name>
<comment type="caution">
    <text evidence="11">The sequence shown here is derived from an EMBL/GenBank/DDBJ whole genome shotgun (WGS) entry which is preliminary data.</text>
</comment>
<dbReference type="RefSeq" id="WP_188670934.1">
    <property type="nucleotide sequence ID" value="NZ_BMKA01000001.1"/>
</dbReference>
<keyword evidence="9" id="KW-1003">Cell membrane</keyword>
<keyword evidence="6 9" id="KW-1133">Transmembrane helix</keyword>
<dbReference type="GO" id="GO:0005886">
    <property type="term" value="C:plasma membrane"/>
    <property type="evidence" value="ECO:0007669"/>
    <property type="project" value="UniProtKB-SubCell"/>
</dbReference>
<dbReference type="GO" id="GO:0046872">
    <property type="term" value="F:metal ion binding"/>
    <property type="evidence" value="ECO:0007669"/>
    <property type="project" value="UniProtKB-KW"/>
</dbReference>
<evidence type="ECO:0000256" key="7">
    <source>
        <dbReference type="ARBA" id="ARBA00023136"/>
    </source>
</evidence>
<dbReference type="SUPFAM" id="SSF158791">
    <property type="entry name" value="MgtE N-terminal domain-like"/>
    <property type="match status" value="1"/>
</dbReference>
<dbReference type="Proteomes" id="UP000628017">
    <property type="component" value="Unassembled WGS sequence"/>
</dbReference>
<dbReference type="InterPro" id="IPR006667">
    <property type="entry name" value="SLC41_membr_dom"/>
</dbReference>
<keyword evidence="4 9" id="KW-0812">Transmembrane</keyword>
<dbReference type="Pfam" id="PF01769">
    <property type="entry name" value="MgtE"/>
    <property type="match status" value="1"/>
</dbReference>
<comment type="subcellular location">
    <subcellularLocation>
        <location evidence="9">Cell membrane</location>
        <topology evidence="9">Multi-pass membrane protein</topology>
    </subcellularLocation>
    <subcellularLocation>
        <location evidence="1">Membrane</location>
        <topology evidence="1">Multi-pass membrane protein</topology>
    </subcellularLocation>
</comment>
<evidence type="ECO:0000256" key="2">
    <source>
        <dbReference type="ARBA" id="ARBA00009749"/>
    </source>
</evidence>
<reference evidence="11" key="2">
    <citation type="submission" date="2020-09" db="EMBL/GenBank/DDBJ databases">
        <authorList>
            <person name="Sun Q."/>
            <person name="Zhou Y."/>
        </authorList>
    </citation>
    <scope>NUCLEOTIDE SEQUENCE</scope>
    <source>
        <strain evidence="11">CGMCC 1.15880</strain>
    </source>
</reference>
<evidence type="ECO:0000313" key="11">
    <source>
        <dbReference type="EMBL" id="GGA09536.1"/>
    </source>
</evidence>
<keyword evidence="9" id="KW-0479">Metal-binding</keyword>
<dbReference type="InterPro" id="IPR006669">
    <property type="entry name" value="MgtE_transporter"/>
</dbReference>
<evidence type="ECO:0000259" key="10">
    <source>
        <dbReference type="PROSITE" id="PS51371"/>
    </source>
</evidence>
<dbReference type="Gene3D" id="1.10.357.20">
    <property type="entry name" value="SLC41 divalent cation transporters, integral membrane domain"/>
    <property type="match status" value="1"/>
</dbReference>
<dbReference type="GO" id="GO:0015095">
    <property type="term" value="F:magnesium ion transmembrane transporter activity"/>
    <property type="evidence" value="ECO:0007669"/>
    <property type="project" value="UniProtKB-UniRule"/>
</dbReference>
<feature type="transmembrane region" description="Helical" evidence="9">
    <location>
        <begin position="376"/>
        <end position="399"/>
    </location>
</feature>
<dbReference type="PANTHER" id="PTHR43773">
    <property type="entry name" value="MAGNESIUM TRANSPORTER MGTE"/>
    <property type="match status" value="1"/>
</dbReference>
<gene>
    <name evidence="11" type="primary">mgtE</name>
    <name evidence="11" type="ORF">GCM10011498_06940</name>
</gene>
<dbReference type="InterPro" id="IPR000644">
    <property type="entry name" value="CBS_dom"/>
</dbReference>
<dbReference type="SMART" id="SM00116">
    <property type="entry name" value="CBS"/>
    <property type="match status" value="2"/>
</dbReference>
<dbReference type="PROSITE" id="PS51371">
    <property type="entry name" value="CBS"/>
    <property type="match status" value="2"/>
</dbReference>
<protein>
    <recommendedName>
        <fullName evidence="9">Magnesium transporter MgtE</fullName>
    </recommendedName>
</protein>
<evidence type="ECO:0000256" key="1">
    <source>
        <dbReference type="ARBA" id="ARBA00004141"/>
    </source>
</evidence>
<dbReference type="Pfam" id="PF03448">
    <property type="entry name" value="MgtE_N"/>
    <property type="match status" value="1"/>
</dbReference>
<dbReference type="SUPFAM" id="SSF54631">
    <property type="entry name" value="CBS-domain pair"/>
    <property type="match status" value="1"/>
</dbReference>